<dbReference type="GO" id="GO:0015344">
    <property type="term" value="F:siderophore uptake transmembrane transporter activity"/>
    <property type="evidence" value="ECO:0007669"/>
    <property type="project" value="TreeGrafter"/>
</dbReference>
<feature type="chain" id="PRO_5012913746" evidence="16">
    <location>
        <begin position="30"/>
        <end position="708"/>
    </location>
</feature>
<dbReference type="Gene3D" id="2.40.170.20">
    <property type="entry name" value="TonB-dependent receptor, beta-barrel domain"/>
    <property type="match status" value="1"/>
</dbReference>
<keyword evidence="8" id="KW-0408">Iron</keyword>
<gene>
    <name evidence="19" type="ORF">HA51_19695</name>
</gene>
<keyword evidence="13 14" id="KW-0998">Cell outer membrane</keyword>
<evidence type="ECO:0000259" key="18">
    <source>
        <dbReference type="Pfam" id="PF07715"/>
    </source>
</evidence>
<dbReference type="InterPro" id="IPR037066">
    <property type="entry name" value="Plug_dom_sf"/>
</dbReference>
<evidence type="ECO:0000256" key="5">
    <source>
        <dbReference type="ARBA" id="ARBA00022496"/>
    </source>
</evidence>
<evidence type="ECO:0000256" key="3">
    <source>
        <dbReference type="ARBA" id="ARBA00022448"/>
    </source>
</evidence>
<evidence type="ECO:0000256" key="14">
    <source>
        <dbReference type="PROSITE-ProRule" id="PRU01360"/>
    </source>
</evidence>
<dbReference type="GO" id="GO:0038023">
    <property type="term" value="F:signaling receptor activity"/>
    <property type="evidence" value="ECO:0007669"/>
    <property type="project" value="InterPro"/>
</dbReference>
<evidence type="ECO:0000256" key="11">
    <source>
        <dbReference type="ARBA" id="ARBA00023136"/>
    </source>
</evidence>
<dbReference type="SUPFAM" id="SSF56935">
    <property type="entry name" value="Porins"/>
    <property type="match status" value="1"/>
</dbReference>
<dbReference type="Pfam" id="PF00593">
    <property type="entry name" value="TonB_dep_Rec_b-barrel"/>
    <property type="match status" value="1"/>
</dbReference>
<protein>
    <submittedName>
        <fullName evidence="19">Ligand-gated channel</fullName>
    </submittedName>
</protein>
<feature type="domain" description="TonB-dependent receptor plug" evidence="18">
    <location>
        <begin position="63"/>
        <end position="164"/>
    </location>
</feature>
<evidence type="ECO:0000256" key="2">
    <source>
        <dbReference type="ARBA" id="ARBA00009810"/>
    </source>
</evidence>
<reference evidence="19 20" key="1">
    <citation type="journal article" date="2017" name="Antonie Van Leeuwenhoek">
        <title>Phylogenomic resolution of the bacterial genus Pantoea and its relationship with Erwinia and Tatumella.</title>
        <authorList>
            <person name="Palmer M."/>
            <person name="Steenkamp E.T."/>
            <person name="Coetzee M.P."/>
            <person name="Chan W.Y."/>
            <person name="van Zyl E."/>
            <person name="De Maayer P."/>
            <person name="Coutinho T.A."/>
            <person name="Blom J."/>
            <person name="Smits T.H."/>
            <person name="Duffy B."/>
            <person name="Venter S.N."/>
        </authorList>
    </citation>
    <scope>NUCLEOTIDE SEQUENCE [LARGE SCALE GENOMIC DNA]</scope>
    <source>
        <strain evidence="19 20">LMG 26275</strain>
    </source>
</reference>
<evidence type="ECO:0000256" key="1">
    <source>
        <dbReference type="ARBA" id="ARBA00004571"/>
    </source>
</evidence>
<evidence type="ECO:0000256" key="4">
    <source>
        <dbReference type="ARBA" id="ARBA00022452"/>
    </source>
</evidence>
<keyword evidence="11 14" id="KW-0472">Membrane</keyword>
<dbReference type="InterPro" id="IPR000531">
    <property type="entry name" value="Beta-barrel_TonB"/>
</dbReference>
<keyword evidence="10 15" id="KW-0798">TonB box</keyword>
<keyword evidence="4 14" id="KW-1134">Transmembrane beta strand</keyword>
<dbReference type="AlphaFoldDB" id="A0A1X1CSC9"/>
<dbReference type="InterPro" id="IPR010105">
    <property type="entry name" value="TonB_sidphr_rcpt"/>
</dbReference>
<keyword evidence="12" id="KW-0675">Receptor</keyword>
<keyword evidence="7 16" id="KW-0732">Signal</keyword>
<dbReference type="GO" id="GO:0015891">
    <property type="term" value="P:siderophore transport"/>
    <property type="evidence" value="ECO:0007669"/>
    <property type="project" value="InterPro"/>
</dbReference>
<dbReference type="PANTHER" id="PTHR32552:SF68">
    <property type="entry name" value="FERRICHROME OUTER MEMBRANE TRANSPORTER_PHAGE RECEPTOR"/>
    <property type="match status" value="1"/>
</dbReference>
<dbReference type="InterPro" id="IPR036942">
    <property type="entry name" value="Beta-barrel_TonB_sf"/>
</dbReference>
<dbReference type="EMBL" id="MLFR01000025">
    <property type="protein sequence ID" value="ORM67339.1"/>
    <property type="molecule type" value="Genomic_DNA"/>
</dbReference>
<dbReference type="PANTHER" id="PTHR32552">
    <property type="entry name" value="FERRICHROME IRON RECEPTOR-RELATED"/>
    <property type="match status" value="1"/>
</dbReference>
<dbReference type="FunFam" id="2.170.130.10:FF:000001">
    <property type="entry name" value="Catecholate siderophore TonB-dependent receptor"/>
    <property type="match status" value="1"/>
</dbReference>
<evidence type="ECO:0000256" key="7">
    <source>
        <dbReference type="ARBA" id="ARBA00022729"/>
    </source>
</evidence>
<evidence type="ECO:0000256" key="16">
    <source>
        <dbReference type="SAM" id="SignalP"/>
    </source>
</evidence>
<evidence type="ECO:0000256" key="12">
    <source>
        <dbReference type="ARBA" id="ARBA00023170"/>
    </source>
</evidence>
<dbReference type="NCBIfam" id="TIGR01783">
    <property type="entry name" value="TonB-siderophor"/>
    <property type="match status" value="1"/>
</dbReference>
<dbReference type="PROSITE" id="PS52016">
    <property type="entry name" value="TONB_DEPENDENT_REC_3"/>
    <property type="match status" value="1"/>
</dbReference>
<comment type="similarity">
    <text evidence="2 14 15">Belongs to the TonB-dependent receptor family.</text>
</comment>
<keyword evidence="3 14" id="KW-0813">Transport</keyword>
<evidence type="ECO:0000259" key="17">
    <source>
        <dbReference type="Pfam" id="PF00593"/>
    </source>
</evidence>
<dbReference type="CDD" id="cd01347">
    <property type="entry name" value="ligand_gated_channel"/>
    <property type="match status" value="1"/>
</dbReference>
<dbReference type="InterPro" id="IPR039426">
    <property type="entry name" value="TonB-dep_rcpt-like"/>
</dbReference>
<evidence type="ECO:0000256" key="13">
    <source>
        <dbReference type="ARBA" id="ARBA00023237"/>
    </source>
</evidence>
<keyword evidence="6 14" id="KW-0812">Transmembrane</keyword>
<evidence type="ECO:0000313" key="19">
    <source>
        <dbReference type="EMBL" id="ORM67339.1"/>
    </source>
</evidence>
<evidence type="ECO:0000256" key="9">
    <source>
        <dbReference type="ARBA" id="ARBA00023065"/>
    </source>
</evidence>
<dbReference type="FunFam" id="2.40.170.20:FF:000005">
    <property type="entry name" value="TonB-dependent siderophore receptor"/>
    <property type="match status" value="1"/>
</dbReference>
<dbReference type="Proteomes" id="UP000193558">
    <property type="component" value="Unassembled WGS sequence"/>
</dbReference>
<evidence type="ECO:0000256" key="8">
    <source>
        <dbReference type="ARBA" id="ARBA00023004"/>
    </source>
</evidence>
<dbReference type="InterPro" id="IPR012910">
    <property type="entry name" value="Plug_dom"/>
</dbReference>
<sequence>MQNNNKNRARWSTPLTCLALLVQAHCVMAEETLTVNANGESSSEKGYVAQTSSTASRTNQSILATPQSVSVITRGELNDRNVQSTTQALQYTPGVFASTSAISSRFDYFSIRGFDATLNGTLLDGLRSTTRQSYVRYEPYGLEQLDVLRGPNGFLYGAGSPGGIVNGISKRPTLNAQHEVALQTGSHGRMQGQFDTSGPLDDDKTLLYRVVGVARDSNTQFNNVPDDTLYLAPSLTWRPDTDTTLTVLASVNRNKFGPPRPFLPLHGTLLSNPNGPVNRNSYLDGTNLDNHMSQTNLGYELDHKFADRWTFHSASRYSETDLSTQTLSGSALAADMRTLSRVAYAFRIKGKIFATDNNLKTQWEAGPVQGSSVAGLSFRHTGEDYTLDYGRASSIDIYNPTGNGRFSAPTAYTSTQQNANETGVYLSNSLSLFQHLNLDLSARQDWATVNTKNRLSDSYTSQNDQRFTWRAGLSWITDSGVAPYVSYATSFAPTLSTNIYGENYKPTTGKQWEVGLKYQPVMMDALFTLAWFDLQQNNVLTTDPNNSLNSVQTGQITSKGIEASATANLTDQWKLVASYSWNDLETTKSSVASAQGKTPVAMPEHMASLWSHYTVQSGPLASLGLGAGIRYSGSTWADTNNTIKVPDYTLVDASIHYDLGQLSQRLHGVNVALNANNLFNKHYWVSCSTTTCSTGYDRSLLATLSYRW</sequence>
<feature type="signal peptide" evidence="16">
    <location>
        <begin position="1"/>
        <end position="29"/>
    </location>
</feature>
<organism evidence="19 20">
    <name type="scientific">Pantoea rwandensis</name>
    <dbReference type="NCBI Taxonomy" id="1076550"/>
    <lineage>
        <taxon>Bacteria</taxon>
        <taxon>Pseudomonadati</taxon>
        <taxon>Pseudomonadota</taxon>
        <taxon>Gammaproteobacteria</taxon>
        <taxon>Enterobacterales</taxon>
        <taxon>Erwiniaceae</taxon>
        <taxon>Pantoea</taxon>
    </lineage>
</organism>
<accession>A0A1X1CSC9</accession>
<name>A0A1X1CSC9_9GAMM</name>
<evidence type="ECO:0000313" key="20">
    <source>
        <dbReference type="Proteomes" id="UP000193558"/>
    </source>
</evidence>
<evidence type="ECO:0000256" key="6">
    <source>
        <dbReference type="ARBA" id="ARBA00022692"/>
    </source>
</evidence>
<comment type="caution">
    <text evidence="19">The sequence shown here is derived from an EMBL/GenBank/DDBJ whole genome shotgun (WGS) entry which is preliminary data.</text>
</comment>
<proteinExistence type="inferred from homology"/>
<dbReference type="GO" id="GO:0009279">
    <property type="term" value="C:cell outer membrane"/>
    <property type="evidence" value="ECO:0007669"/>
    <property type="project" value="UniProtKB-SubCell"/>
</dbReference>
<dbReference type="RefSeq" id="WP_211282972.1">
    <property type="nucleotide sequence ID" value="NZ_MLFR01000025.1"/>
</dbReference>
<keyword evidence="5" id="KW-0410">Iron transport</keyword>
<dbReference type="Gene3D" id="2.170.130.10">
    <property type="entry name" value="TonB-dependent receptor, plug domain"/>
    <property type="match status" value="1"/>
</dbReference>
<evidence type="ECO:0000256" key="15">
    <source>
        <dbReference type="RuleBase" id="RU003357"/>
    </source>
</evidence>
<evidence type="ECO:0000256" key="10">
    <source>
        <dbReference type="ARBA" id="ARBA00023077"/>
    </source>
</evidence>
<dbReference type="Pfam" id="PF07715">
    <property type="entry name" value="Plug"/>
    <property type="match status" value="1"/>
</dbReference>
<keyword evidence="9" id="KW-0406">Ion transport</keyword>
<feature type="domain" description="TonB-dependent receptor-like beta-barrel" evidence="17">
    <location>
        <begin position="237"/>
        <end position="678"/>
    </location>
</feature>
<comment type="subcellular location">
    <subcellularLocation>
        <location evidence="1 14">Cell outer membrane</location>
        <topology evidence="1 14">Multi-pass membrane protein</topology>
    </subcellularLocation>
</comment>